<dbReference type="AlphaFoldDB" id="A0ABD2KZ28"/>
<keyword evidence="1" id="KW-0812">Transmembrane</keyword>
<keyword evidence="3" id="KW-1185">Reference proteome</keyword>
<reference evidence="2 3" key="1">
    <citation type="submission" date="2024-10" db="EMBL/GenBank/DDBJ databases">
        <authorList>
            <person name="Kim D."/>
        </authorList>
    </citation>
    <scope>NUCLEOTIDE SEQUENCE [LARGE SCALE GENOMIC DNA]</scope>
    <source>
        <strain evidence="2">BH-2024</strain>
    </source>
</reference>
<feature type="transmembrane region" description="Helical" evidence="1">
    <location>
        <begin position="123"/>
        <end position="142"/>
    </location>
</feature>
<name>A0ABD2KZ28_9BILA</name>
<keyword evidence="1" id="KW-1133">Transmembrane helix</keyword>
<accession>A0ABD2KZ28</accession>
<feature type="transmembrane region" description="Helical" evidence="1">
    <location>
        <begin position="96"/>
        <end position="117"/>
    </location>
</feature>
<evidence type="ECO:0000256" key="1">
    <source>
        <dbReference type="SAM" id="Phobius"/>
    </source>
</evidence>
<evidence type="ECO:0000313" key="2">
    <source>
        <dbReference type="EMBL" id="KAL3108101.1"/>
    </source>
</evidence>
<protein>
    <submittedName>
        <fullName evidence="2">Uncharacterized protein</fullName>
    </submittedName>
</protein>
<dbReference type="EMBL" id="JBICBT010000597">
    <property type="protein sequence ID" value="KAL3108101.1"/>
    <property type="molecule type" value="Genomic_DNA"/>
</dbReference>
<proteinExistence type="predicted"/>
<gene>
    <name evidence="2" type="ORF">niasHT_017595</name>
</gene>
<dbReference type="Proteomes" id="UP001620626">
    <property type="component" value="Unassembled WGS sequence"/>
</dbReference>
<feature type="transmembrane region" description="Helical" evidence="1">
    <location>
        <begin position="65"/>
        <end position="84"/>
    </location>
</feature>
<keyword evidence="1" id="KW-0472">Membrane</keyword>
<evidence type="ECO:0000313" key="3">
    <source>
        <dbReference type="Proteomes" id="UP001620626"/>
    </source>
</evidence>
<comment type="caution">
    <text evidence="2">The sequence shown here is derived from an EMBL/GenBank/DDBJ whole genome shotgun (WGS) entry which is preliminary data.</text>
</comment>
<sequence length="194" mass="21734">MLKLFLLKILKCRTPFALHSFKWVPSTNPVANCLQRMCGFHVCLQMKMKPFTAGGSNLTKIGQSLGAQIVVSLCLLFNLPLAFGSSSLRPCQIPSTPFSAVLLLLPSFSVPCLLSYWTTVLPSNATLFCLLLNIIFVFSAVVEHKLLNIGMRRRGNLQGSSMFTAKNMNEWIWQKFNRLLYLLGLYPDDTNQNA</sequence>
<organism evidence="2 3">
    <name type="scientific">Heterodera trifolii</name>
    <dbReference type="NCBI Taxonomy" id="157864"/>
    <lineage>
        <taxon>Eukaryota</taxon>
        <taxon>Metazoa</taxon>
        <taxon>Ecdysozoa</taxon>
        <taxon>Nematoda</taxon>
        <taxon>Chromadorea</taxon>
        <taxon>Rhabditida</taxon>
        <taxon>Tylenchina</taxon>
        <taxon>Tylenchomorpha</taxon>
        <taxon>Tylenchoidea</taxon>
        <taxon>Heteroderidae</taxon>
        <taxon>Heteroderinae</taxon>
        <taxon>Heterodera</taxon>
    </lineage>
</organism>